<sequence>MTTHTHGIPENQGERPPAVAGTFYPADAGELRREVEAFLAAGDDADGTLPIRALVVPHAGYVYSGPIAGTAYARLRRRDTPVRRVVLLGPSHRVTFRGLAVPGTTSFRTPLGSVRLDREAIEQVLTLPQVIESDLAHAQEHSLEVHLPFLQTVLGDDFRLLPVVVGDADPQAVAALIETFWDDPGTLFVISSDLSHYLGYADARHIDRLTAQAIERLAPQAIGYEQACGRIPLQGLLLAAQRHGLHAHTLDLRNSGDTAGPRDRVVGYGAWTFA</sequence>
<dbReference type="EMBL" id="CP017448">
    <property type="protein sequence ID" value="AOV15938.1"/>
    <property type="molecule type" value="Genomic_DNA"/>
</dbReference>
<dbReference type="HAMAP" id="MF_00055">
    <property type="entry name" value="MEMO1"/>
    <property type="match status" value="1"/>
</dbReference>
<dbReference type="KEGG" id="aaeo:BJI67_01590"/>
<feature type="region of interest" description="Disordered" evidence="3">
    <location>
        <begin position="1"/>
        <end position="21"/>
    </location>
</feature>
<evidence type="ECO:0000256" key="2">
    <source>
        <dbReference type="HAMAP-Rule" id="MF_00055"/>
    </source>
</evidence>
<evidence type="ECO:0000256" key="1">
    <source>
        <dbReference type="ARBA" id="ARBA00006315"/>
    </source>
</evidence>
<dbReference type="PANTHER" id="PTHR11060">
    <property type="entry name" value="PROTEIN MEMO1"/>
    <property type="match status" value="1"/>
</dbReference>
<dbReference type="InterPro" id="IPR002737">
    <property type="entry name" value="MEMO1_fam"/>
</dbReference>
<dbReference type="NCBIfam" id="TIGR04336">
    <property type="entry name" value="AmmeMemoSam_B"/>
    <property type="match status" value="1"/>
</dbReference>
<protein>
    <recommendedName>
        <fullName evidence="2">MEMO1 family protein BJI67_01590</fullName>
    </recommendedName>
</protein>
<dbReference type="Gene3D" id="3.40.830.10">
    <property type="entry name" value="LigB-like"/>
    <property type="match status" value="1"/>
</dbReference>
<proteinExistence type="inferred from homology"/>
<evidence type="ECO:0000313" key="5">
    <source>
        <dbReference type="Proteomes" id="UP000095342"/>
    </source>
</evidence>
<reference evidence="4 5" key="1">
    <citation type="submission" date="2016-09" db="EMBL/GenBank/DDBJ databases">
        <title>Acidihalobacter prosperus V6 (DSM14174).</title>
        <authorList>
            <person name="Khaleque H.N."/>
            <person name="Ramsay J.P."/>
            <person name="Murphy R.J.T."/>
            <person name="Kaksonen A.H."/>
            <person name="Boxall N.J."/>
            <person name="Watkin E.L.J."/>
        </authorList>
    </citation>
    <scope>NUCLEOTIDE SEQUENCE [LARGE SCALE GENOMIC DNA]</scope>
    <source>
        <strain evidence="4 5">V6</strain>
    </source>
</reference>
<accession>A0A1D8K4Q5</accession>
<dbReference type="PANTHER" id="PTHR11060:SF0">
    <property type="entry name" value="PROTEIN MEMO1"/>
    <property type="match status" value="1"/>
</dbReference>
<evidence type="ECO:0000256" key="3">
    <source>
        <dbReference type="SAM" id="MobiDB-lite"/>
    </source>
</evidence>
<organism evidence="4 5">
    <name type="scientific">Acidihalobacter aeolianus</name>
    <dbReference type="NCBI Taxonomy" id="2792603"/>
    <lineage>
        <taxon>Bacteria</taxon>
        <taxon>Pseudomonadati</taxon>
        <taxon>Pseudomonadota</taxon>
        <taxon>Gammaproteobacteria</taxon>
        <taxon>Chromatiales</taxon>
        <taxon>Ectothiorhodospiraceae</taxon>
        <taxon>Acidihalobacter</taxon>
    </lineage>
</organism>
<gene>
    <name evidence="4" type="ORF">BJI67_01590</name>
</gene>
<dbReference type="AlphaFoldDB" id="A0A1D8K4Q5"/>
<dbReference type="CDD" id="cd07361">
    <property type="entry name" value="MEMO_like"/>
    <property type="match status" value="1"/>
</dbReference>
<dbReference type="Proteomes" id="UP000095342">
    <property type="component" value="Chromosome"/>
</dbReference>
<comment type="similarity">
    <text evidence="1 2">Belongs to the MEMO1 family.</text>
</comment>
<dbReference type="Pfam" id="PF01875">
    <property type="entry name" value="Memo"/>
    <property type="match status" value="1"/>
</dbReference>
<keyword evidence="5" id="KW-1185">Reference proteome</keyword>
<dbReference type="RefSeq" id="WP_070071537.1">
    <property type="nucleotide sequence ID" value="NZ_CP017448.1"/>
</dbReference>
<name>A0A1D8K4Q5_9GAMM</name>
<evidence type="ECO:0000313" key="4">
    <source>
        <dbReference type="EMBL" id="AOV15938.1"/>
    </source>
</evidence>